<dbReference type="RefSeq" id="WP_172627338.1">
    <property type="nucleotide sequence ID" value="NZ_BKDJ01000007.1"/>
</dbReference>
<evidence type="ECO:0000256" key="2">
    <source>
        <dbReference type="ARBA" id="ARBA00022679"/>
    </source>
</evidence>
<dbReference type="Pfam" id="PF01019">
    <property type="entry name" value="G_glu_transpept"/>
    <property type="match status" value="1"/>
</dbReference>
<protein>
    <submittedName>
        <fullName evidence="5">Gamma-glutamyltransferase</fullName>
    </submittedName>
</protein>
<proteinExistence type="inferred from homology"/>
<accession>A0A5A7NTQ2</accession>
<dbReference type="Gene3D" id="1.10.246.230">
    <property type="match status" value="1"/>
</dbReference>
<evidence type="ECO:0000256" key="3">
    <source>
        <dbReference type="ARBA" id="ARBA00022801"/>
    </source>
</evidence>
<comment type="similarity">
    <text evidence="1">Belongs to the gamma-glutamyltransferase family.</text>
</comment>
<evidence type="ECO:0000313" key="5">
    <source>
        <dbReference type="EMBL" id="GER23131.1"/>
    </source>
</evidence>
<organism evidence="5 6">
    <name type="scientific">Zafaria cholistanensis</name>
    <dbReference type="NCBI Taxonomy" id="1682741"/>
    <lineage>
        <taxon>Bacteria</taxon>
        <taxon>Bacillati</taxon>
        <taxon>Actinomycetota</taxon>
        <taxon>Actinomycetes</taxon>
        <taxon>Micrococcales</taxon>
        <taxon>Micrococcaceae</taxon>
        <taxon>Zafaria</taxon>
    </lineage>
</organism>
<evidence type="ECO:0000256" key="4">
    <source>
        <dbReference type="ARBA" id="ARBA00023145"/>
    </source>
</evidence>
<name>A0A5A7NTQ2_9MICC</name>
<dbReference type="InterPro" id="IPR043137">
    <property type="entry name" value="GGT_ssub_C"/>
</dbReference>
<dbReference type="PANTHER" id="PTHR43199:SF1">
    <property type="entry name" value="GLUTATHIONE HYDROLASE PROENZYME"/>
    <property type="match status" value="1"/>
</dbReference>
<sequence length="508" mass="53388">MLREHAVAAAHPAAVDAGMEILEQGGNAADAAVATAFAVAVVEPFASGIGGGGSAVLAEAGAEPIAYDYREVVAQNGVIPKSGTGIPGFVAGLATIHEEHGKLEWKELLEPAIDLAEDGFPISGFLALRMKSDAGPKALEDLPQFKASAGVPLLREGDQLVQKHLAATMKTLAGEGPEAFYTGSLVDELSTVEGIDAASLAAYETEKLAPARGRFGDYDVVSAAPALPGAALIQMLQVAEAQGIEDNNPGSAKYVDRLTRAWSVADRSVNRYFGDPRFVDVPVERLTDAKANADLARKAQAAGMGANAPMAGAQPIVPGNTTHLTVVDSEGFTVSMTNTITNFWGGGKTGNVGGFFLNNQLSRFASLDTPNNQPEPGRKSVSWAAPSLVLDDKDRVVMGLGSPGGHQIPNILAGVLVPWALQDASLQKAVDAPRYHLQDGVLAVERDPSPELSQLIQSRGWQLQRTRRQDAVFGSVQALQIDYDSGRITGARDTRREADFAIAEPRGD</sequence>
<dbReference type="PANTHER" id="PTHR43199">
    <property type="entry name" value="GLUTATHIONE HYDROLASE"/>
    <property type="match status" value="1"/>
</dbReference>
<keyword evidence="2 5" id="KW-0808">Transferase</keyword>
<comment type="caution">
    <text evidence="5">The sequence shown here is derived from an EMBL/GenBank/DDBJ whole genome shotgun (WGS) entry which is preliminary data.</text>
</comment>
<dbReference type="GO" id="GO:0016787">
    <property type="term" value="F:hydrolase activity"/>
    <property type="evidence" value="ECO:0007669"/>
    <property type="project" value="UniProtKB-KW"/>
</dbReference>
<dbReference type="InterPro" id="IPR051792">
    <property type="entry name" value="GGT_bact"/>
</dbReference>
<reference evidence="5 6" key="1">
    <citation type="submission" date="2019-09" db="EMBL/GenBank/DDBJ databases">
        <title>Arthrobacter zafarii sp. nov., a moderately thermotolerant and halotolerant actinobacterium isolated from Cholistan desert soil of Pakistan.</title>
        <authorList>
            <person name="Amin A."/>
            <person name="Ahmed I."/>
            <person name="Khalid N."/>
            <person name="Schumann P."/>
            <person name="Busse H.J."/>
            <person name="Khan I.U."/>
            <person name="Li S."/>
            <person name="Li W.J."/>
        </authorList>
    </citation>
    <scope>NUCLEOTIDE SEQUENCE [LARGE SCALE GENOMIC DNA]</scope>
    <source>
        <strain evidence="5 6">NCCP-1664</strain>
    </source>
</reference>
<dbReference type="AlphaFoldDB" id="A0A5A7NTQ2"/>
<dbReference type="GO" id="GO:0016740">
    <property type="term" value="F:transferase activity"/>
    <property type="evidence" value="ECO:0007669"/>
    <property type="project" value="UniProtKB-KW"/>
</dbReference>
<dbReference type="EMBL" id="BKDJ01000007">
    <property type="protein sequence ID" value="GER23131.1"/>
    <property type="molecule type" value="Genomic_DNA"/>
</dbReference>
<evidence type="ECO:0000256" key="1">
    <source>
        <dbReference type="ARBA" id="ARBA00009381"/>
    </source>
</evidence>
<dbReference type="Gene3D" id="3.60.20.40">
    <property type="match status" value="1"/>
</dbReference>
<dbReference type="InterPro" id="IPR029055">
    <property type="entry name" value="Ntn_hydrolases_N"/>
</dbReference>
<evidence type="ECO:0000313" key="6">
    <source>
        <dbReference type="Proteomes" id="UP000325307"/>
    </source>
</evidence>
<dbReference type="PRINTS" id="PR01210">
    <property type="entry name" value="GGTRANSPTASE"/>
</dbReference>
<gene>
    <name evidence="5" type="ORF">NCCP1664_16270</name>
</gene>
<keyword evidence="4" id="KW-0865">Zymogen</keyword>
<keyword evidence="6" id="KW-1185">Reference proteome</keyword>
<keyword evidence="3" id="KW-0378">Hydrolase</keyword>
<dbReference type="Proteomes" id="UP000325307">
    <property type="component" value="Unassembled WGS sequence"/>
</dbReference>
<dbReference type="SUPFAM" id="SSF56235">
    <property type="entry name" value="N-terminal nucleophile aminohydrolases (Ntn hydrolases)"/>
    <property type="match status" value="1"/>
</dbReference>